<evidence type="ECO:0000256" key="3">
    <source>
        <dbReference type="ARBA" id="ARBA00023284"/>
    </source>
</evidence>
<dbReference type="RefSeq" id="WP_073237410.1">
    <property type="nucleotide sequence ID" value="NZ_FQUQ01000007.1"/>
</dbReference>
<gene>
    <name evidence="5" type="ORF">SAMN04488522_107251</name>
</gene>
<keyword evidence="6" id="KW-1185">Reference proteome</keyword>
<dbReference type="PROSITE" id="PS00194">
    <property type="entry name" value="THIOREDOXIN_1"/>
    <property type="match status" value="1"/>
</dbReference>
<dbReference type="Gene3D" id="3.40.30.10">
    <property type="entry name" value="Glutaredoxin"/>
    <property type="match status" value="1"/>
</dbReference>
<dbReference type="CDD" id="cd02966">
    <property type="entry name" value="TlpA_like_family"/>
    <property type="match status" value="1"/>
</dbReference>
<dbReference type="InterPro" id="IPR013740">
    <property type="entry name" value="Redoxin"/>
</dbReference>
<accession>A0A1M5MMS2</accession>
<dbReference type="GO" id="GO:0016853">
    <property type="term" value="F:isomerase activity"/>
    <property type="evidence" value="ECO:0007669"/>
    <property type="project" value="UniProtKB-KW"/>
</dbReference>
<dbReference type="PANTHER" id="PTHR42852:SF17">
    <property type="entry name" value="THIOREDOXIN-LIKE PROTEIN HI_1115"/>
    <property type="match status" value="1"/>
</dbReference>
<sequence length="194" mass="21354">MRKMFKRSNVVNGIFVILILVVLFVPSAKAVMIQGLMEIGLFKPDTSAEPRGLLPAEGLSGIRFKDASGKEIDLGDLKGKVVFLNFWATWCPPCLAEMPSVNKLYEQFKGDKEVVFILVDADSDFKKAQKYMDRKAYGLPVYAAASSIPESLFAGALPTTVVFDKEGRVSYHGSGAANYASTKFIDFIRKLKGN</sequence>
<dbReference type="Proteomes" id="UP000184287">
    <property type="component" value="Unassembled WGS sequence"/>
</dbReference>
<dbReference type="InterPro" id="IPR036249">
    <property type="entry name" value="Thioredoxin-like_sf"/>
</dbReference>
<dbReference type="GO" id="GO:0017004">
    <property type="term" value="P:cytochrome complex assembly"/>
    <property type="evidence" value="ECO:0007669"/>
    <property type="project" value="UniProtKB-KW"/>
</dbReference>
<reference evidence="6" key="1">
    <citation type="submission" date="2016-11" db="EMBL/GenBank/DDBJ databases">
        <authorList>
            <person name="Varghese N."/>
            <person name="Submissions S."/>
        </authorList>
    </citation>
    <scope>NUCLEOTIDE SEQUENCE [LARGE SCALE GENOMIC DNA]</scope>
    <source>
        <strain evidence="6">DSM 16990</strain>
    </source>
</reference>
<dbReference type="STRING" id="288992.SAMN04488522_107251"/>
<dbReference type="GO" id="GO:0030313">
    <property type="term" value="C:cell envelope"/>
    <property type="evidence" value="ECO:0007669"/>
    <property type="project" value="UniProtKB-SubCell"/>
</dbReference>
<evidence type="ECO:0000256" key="1">
    <source>
        <dbReference type="ARBA" id="ARBA00004196"/>
    </source>
</evidence>
<evidence type="ECO:0000313" key="6">
    <source>
        <dbReference type="Proteomes" id="UP000184287"/>
    </source>
</evidence>
<organism evidence="5 6">
    <name type="scientific">Pedobacter caeni</name>
    <dbReference type="NCBI Taxonomy" id="288992"/>
    <lineage>
        <taxon>Bacteria</taxon>
        <taxon>Pseudomonadati</taxon>
        <taxon>Bacteroidota</taxon>
        <taxon>Sphingobacteriia</taxon>
        <taxon>Sphingobacteriales</taxon>
        <taxon>Sphingobacteriaceae</taxon>
        <taxon>Pedobacter</taxon>
    </lineage>
</organism>
<name>A0A1M5MMS2_9SPHI</name>
<dbReference type="GO" id="GO:0016491">
    <property type="term" value="F:oxidoreductase activity"/>
    <property type="evidence" value="ECO:0007669"/>
    <property type="project" value="InterPro"/>
</dbReference>
<dbReference type="SUPFAM" id="SSF52833">
    <property type="entry name" value="Thioredoxin-like"/>
    <property type="match status" value="1"/>
</dbReference>
<dbReference type="InterPro" id="IPR013766">
    <property type="entry name" value="Thioredoxin_domain"/>
</dbReference>
<evidence type="ECO:0000256" key="2">
    <source>
        <dbReference type="ARBA" id="ARBA00022748"/>
    </source>
</evidence>
<keyword evidence="2" id="KW-0201">Cytochrome c-type biogenesis</keyword>
<dbReference type="Pfam" id="PF08534">
    <property type="entry name" value="Redoxin"/>
    <property type="match status" value="1"/>
</dbReference>
<dbReference type="InterPro" id="IPR017937">
    <property type="entry name" value="Thioredoxin_CS"/>
</dbReference>
<keyword evidence="5" id="KW-0413">Isomerase</keyword>
<proteinExistence type="predicted"/>
<protein>
    <submittedName>
        <fullName evidence="5">Thiol-disulfide isomerase or thioredoxin</fullName>
    </submittedName>
</protein>
<evidence type="ECO:0000259" key="4">
    <source>
        <dbReference type="PROSITE" id="PS51352"/>
    </source>
</evidence>
<dbReference type="PROSITE" id="PS51352">
    <property type="entry name" value="THIOREDOXIN_2"/>
    <property type="match status" value="1"/>
</dbReference>
<dbReference type="PANTHER" id="PTHR42852">
    <property type="entry name" value="THIOL:DISULFIDE INTERCHANGE PROTEIN DSBE"/>
    <property type="match status" value="1"/>
</dbReference>
<dbReference type="InterPro" id="IPR050553">
    <property type="entry name" value="Thioredoxin_ResA/DsbE_sf"/>
</dbReference>
<dbReference type="AlphaFoldDB" id="A0A1M5MMS2"/>
<keyword evidence="3" id="KW-0676">Redox-active center</keyword>
<feature type="domain" description="Thioredoxin" evidence="4">
    <location>
        <begin position="53"/>
        <end position="193"/>
    </location>
</feature>
<dbReference type="EMBL" id="FQUQ01000007">
    <property type="protein sequence ID" value="SHG78724.1"/>
    <property type="molecule type" value="Genomic_DNA"/>
</dbReference>
<evidence type="ECO:0000313" key="5">
    <source>
        <dbReference type="EMBL" id="SHG78724.1"/>
    </source>
</evidence>
<dbReference type="OrthoDB" id="9815205at2"/>
<comment type="subcellular location">
    <subcellularLocation>
        <location evidence="1">Cell envelope</location>
    </subcellularLocation>
</comment>